<evidence type="ECO:0000313" key="2">
    <source>
        <dbReference type="EMBL" id="KKM98467.1"/>
    </source>
</evidence>
<protein>
    <submittedName>
        <fullName evidence="2">Uncharacterized protein</fullName>
    </submittedName>
</protein>
<evidence type="ECO:0000256" key="1">
    <source>
        <dbReference type="SAM" id="MobiDB-lite"/>
    </source>
</evidence>
<reference evidence="2" key="1">
    <citation type="journal article" date="2015" name="Nature">
        <title>Complex archaea that bridge the gap between prokaryotes and eukaryotes.</title>
        <authorList>
            <person name="Spang A."/>
            <person name="Saw J.H."/>
            <person name="Jorgensen S.L."/>
            <person name="Zaremba-Niedzwiedzka K."/>
            <person name="Martijn J."/>
            <person name="Lind A.E."/>
            <person name="van Eijk R."/>
            <person name="Schleper C."/>
            <person name="Guy L."/>
            <person name="Ettema T.J."/>
        </authorList>
    </citation>
    <scope>NUCLEOTIDE SEQUENCE</scope>
</reference>
<accession>A0A0F9PZ43</accession>
<dbReference type="AlphaFoldDB" id="A0A0F9PZ43"/>
<dbReference type="EMBL" id="LAZR01005616">
    <property type="protein sequence ID" value="KKM98467.1"/>
    <property type="molecule type" value="Genomic_DNA"/>
</dbReference>
<sequence>MPEKCIGGCDRDARLTMVDALKPMLERKQHPVCARHALLYYRQGRGSIWLFPLGEDEAESLAEGQIEKVVTESGEPPLPRR</sequence>
<gene>
    <name evidence="2" type="ORF">LCGC14_1157730</name>
</gene>
<organism evidence="2">
    <name type="scientific">marine sediment metagenome</name>
    <dbReference type="NCBI Taxonomy" id="412755"/>
    <lineage>
        <taxon>unclassified sequences</taxon>
        <taxon>metagenomes</taxon>
        <taxon>ecological metagenomes</taxon>
    </lineage>
</organism>
<comment type="caution">
    <text evidence="2">The sequence shown here is derived from an EMBL/GenBank/DDBJ whole genome shotgun (WGS) entry which is preliminary data.</text>
</comment>
<feature type="region of interest" description="Disordered" evidence="1">
    <location>
        <begin position="62"/>
        <end position="81"/>
    </location>
</feature>
<proteinExistence type="predicted"/>
<name>A0A0F9PZ43_9ZZZZ</name>